<protein>
    <submittedName>
        <fullName evidence="2">Putative internal virion protein D</fullName>
    </submittedName>
</protein>
<evidence type="ECO:0000313" key="3">
    <source>
        <dbReference type="Proteomes" id="UP000008913"/>
    </source>
</evidence>
<sequence>MTTKYDQLIEASATANGLDPKKLRTQIQAESNFDPTAVSPVGARGIAQIMPKFWQGKYGLDTLEDFDNPEKAIPAMAQIMAQHVKSYGDWNAALVAYNAGPGKKNKNINAFKAGQYDLLPAETRGYLAKQSPELGIQPGKAPGVVGLSDTRVDLNTPVQQTGAAVGQFRDTTAVGAVDSFIPGVVHSAIGTAFRRADGPMASLLGGSAPLSPEALAKIEGAKIGPSGATFVMRNAMNEQQVDELITLAQENQAAARTKRTFMGDLSYGVGEMLGDPITYGTAVLPGGAAIKAGRLFSSGVARLASAGAVAAGEGALGNLLSESIREGTTGVEADYAGALAAGAAFGLGLHGVASAGKWAIGKAGDRMTAAVSRAEAGETTRLLQKNGFDDATDPTVFTPMDIDNETGIKWKQSIDRGEFGIEQAEARRGPNFQPGQVPALLSLPTGGTLHTATGIQFGRGNPLNPTYQHAQAEMTAKGVTGVEIGDVLGRTTETALKDLFWNLGRATRGYSDGSSGKFGVTGQDVAQNMTGRFHDYQFNLNEARVAAEGDPLWANYKGNVRAAINERVQRAIHKKDPSGLSKGERRMYDLRDQFYKDLGEQQVAPGARWGVDVEGYLDEASFKENYGTPIIYDDLKVRQLADQIGEDTLQDLIARSFVGNYLSKAEVRKAVNEAVAQQIKDTGRPLDVQTYARNIAYGIVKSGDPLDGVGISHLGRIMDSGVGHLDSTPGFRKPRNPFGHDFEVEVPGTNDRFSVADLFSYDTDLIDQAYFNRVRGDVSLAVGMGSNLQDVSDIIRNTRAEVEALRPENKAAVDAAEMLINQLYGVGTNSDWHRLRAGESILKNIAFMKSSAFMGLSNFTEIASGIRELGAGFMVRAVPGIGKIATALQKGKVTEANMRVAQNLVWGRELDKAIIPTYSEAIERSIDRLTEEAGNSVFNRALGATQGAVQATADRWWTGKFLRATTQRIVEQSRGEFFADLAQAAHGAKSTFANAAKAKKASVTPEQLDGVLALLRESTTVIDGELRVTNPQALVNDPRAAALRRYGQHWSEQVIQQNTASSTFRWANVPLVGMLSQFQSFVMRSVNAKLIRGTAQTFRDGDVGSGIDTFILGPTLAGLGYAGMTYLRAQKFSDENDKKKFLAENLGEPGEWDMIAAGALKRSAAFGAIGNLHDSIVSQPMVAQWIPEWTAKYGGLGRTSQEAKLRQEKMTPNEGVVTGAITGVIENAPSLKVADSILGLGKDAVSRVATPDEIFNEERWTKNVKGHLKGLVPNDPISQRAFQEWVADPF</sequence>
<dbReference type="InterPro" id="IPR008258">
    <property type="entry name" value="Transglycosylase_SLT_dom_1"/>
</dbReference>
<dbReference type="RefSeq" id="YP_009017766.1">
    <property type="nucleotide sequence ID" value="NC_023736.1"/>
</dbReference>
<dbReference type="PANTHER" id="PTHR37423">
    <property type="entry name" value="SOLUBLE LYTIC MUREIN TRANSGLYCOSYLASE-RELATED"/>
    <property type="match status" value="1"/>
</dbReference>
<proteinExistence type="predicted"/>
<feature type="domain" description="Transglycosylase SLT" evidence="1">
    <location>
        <begin position="8"/>
        <end position="114"/>
    </location>
</feature>
<reference evidence="2 3" key="1">
    <citation type="submission" date="2010-10" db="EMBL/GenBank/DDBJ databases">
        <title>Genomic analysis of Ralstonia solanacearum phages RSB2 and RSB3.</title>
        <authorList>
            <person name="Kawasaki T."/>
            <person name="Ishikawa H."/>
            <person name="Shimizu M."/>
            <person name="Omoto W."/>
            <person name="Fujie M."/>
            <person name="Yamada T."/>
        </authorList>
    </citation>
    <scope>NUCLEOTIDE SEQUENCE [LARGE SCALE GENOMIC DNA]</scope>
    <source>
        <strain evidence="2">RSB2</strain>
    </source>
</reference>
<evidence type="ECO:0000259" key="1">
    <source>
        <dbReference type="Pfam" id="PF01464"/>
    </source>
</evidence>
<evidence type="ECO:0000313" key="2">
    <source>
        <dbReference type="EMBL" id="BAJ51833.1"/>
    </source>
</evidence>
<gene>
    <name evidence="2" type="primary">ORF45</name>
</gene>
<dbReference type="PANTHER" id="PTHR37423:SF2">
    <property type="entry name" value="MEMBRANE-BOUND LYTIC MUREIN TRANSGLYCOSYLASE C"/>
    <property type="match status" value="1"/>
</dbReference>
<dbReference type="SUPFAM" id="SSF53955">
    <property type="entry name" value="Lysozyme-like"/>
    <property type="match status" value="1"/>
</dbReference>
<name>E5RV25_9CAUD</name>
<dbReference type="Proteomes" id="UP000008913">
    <property type="component" value="Segment"/>
</dbReference>
<dbReference type="KEGG" id="vg:18559181"/>
<organism evidence="2 3">
    <name type="scientific">Ralstonia phage RSB2</name>
    <dbReference type="NCBI Taxonomy" id="913183"/>
    <lineage>
        <taxon>Viruses</taxon>
        <taxon>Duplodnaviria</taxon>
        <taxon>Heunggongvirae</taxon>
        <taxon>Uroviricota</taxon>
        <taxon>Caudoviricetes</taxon>
        <taxon>Autographivirales</taxon>
        <taxon>Autotranscriptaviridae</taxon>
        <taxon>Kelmasvirus</taxon>
        <taxon>Kelmasvirus RSB2</taxon>
    </lineage>
</organism>
<dbReference type="Pfam" id="PF01464">
    <property type="entry name" value="SLT"/>
    <property type="match status" value="1"/>
</dbReference>
<keyword evidence="3" id="KW-1185">Reference proteome</keyword>
<dbReference type="GeneID" id="18559181"/>
<dbReference type="CDD" id="cd00254">
    <property type="entry name" value="LT-like"/>
    <property type="match status" value="1"/>
</dbReference>
<dbReference type="InterPro" id="IPR023346">
    <property type="entry name" value="Lysozyme-like_dom_sf"/>
</dbReference>
<dbReference type="EMBL" id="AB597179">
    <property type="protein sequence ID" value="BAJ51833.1"/>
    <property type="molecule type" value="Genomic_DNA"/>
</dbReference>
<dbReference type="Gene3D" id="1.10.530.10">
    <property type="match status" value="1"/>
</dbReference>
<accession>E5RV25</accession>